<evidence type="ECO:0000313" key="3">
    <source>
        <dbReference type="Proteomes" id="UP001180453"/>
    </source>
</evidence>
<evidence type="ECO:0000256" key="1">
    <source>
        <dbReference type="SAM" id="SignalP"/>
    </source>
</evidence>
<organism evidence="2 3">
    <name type="scientific">Roseateles saccharophilus</name>
    <name type="common">Pseudomonas saccharophila</name>
    <dbReference type="NCBI Taxonomy" id="304"/>
    <lineage>
        <taxon>Bacteria</taxon>
        <taxon>Pseudomonadati</taxon>
        <taxon>Pseudomonadota</taxon>
        <taxon>Betaproteobacteria</taxon>
        <taxon>Burkholderiales</taxon>
        <taxon>Sphaerotilaceae</taxon>
        <taxon>Roseateles</taxon>
    </lineage>
</organism>
<keyword evidence="1" id="KW-0732">Signal</keyword>
<sequence length="327" mass="32401">MAGLQNRLLAGLGLSLLVSIAAAAPHYSATAQATSGTMNIPGTTDYKSDAGAVPLTFSAVSAQRENFGPGGMAQAEGTSSGFASATPGGVRVFAIANGVVQGVGSSNMNAQGGSGANASLDDAFTIVANQCGNPALCGNGAFGTLSFSIVAHGSIGGGGGPAYGVGGQWTADFSMTTGYLPGAPLDTYVAWHGDHAISEYNGAPPYEDSHDSFGTKTFTVSFAFGTPINLHMAASATAQAGASFIYGPSSAGFVTDLSHTLGWGGISSVTDAGGHAISYSALGASGFDFAQAFTSPVPEPASPLMMGVGLLALLSLSRTRPGAARRP</sequence>
<accession>A0ABU1YV24</accession>
<proteinExistence type="predicted"/>
<reference evidence="2 3" key="1">
    <citation type="submission" date="2023-07" db="EMBL/GenBank/DDBJ databases">
        <title>Sorghum-associated microbial communities from plants grown in Nebraska, USA.</title>
        <authorList>
            <person name="Schachtman D."/>
        </authorList>
    </citation>
    <scope>NUCLEOTIDE SEQUENCE [LARGE SCALE GENOMIC DNA]</scope>
    <source>
        <strain evidence="2 3">BE314</strain>
    </source>
</reference>
<evidence type="ECO:0000313" key="2">
    <source>
        <dbReference type="EMBL" id="MDR7272708.1"/>
    </source>
</evidence>
<dbReference type="Proteomes" id="UP001180453">
    <property type="component" value="Unassembled WGS sequence"/>
</dbReference>
<protein>
    <recommendedName>
        <fullName evidence="4">PEP-CTERM protein-sorting domain-containing protein</fullName>
    </recommendedName>
</protein>
<dbReference type="RefSeq" id="WP_310272318.1">
    <property type="nucleotide sequence ID" value="NZ_JAVDXU010000005.1"/>
</dbReference>
<feature type="chain" id="PRO_5047060831" description="PEP-CTERM protein-sorting domain-containing protein" evidence="1">
    <location>
        <begin position="24"/>
        <end position="327"/>
    </location>
</feature>
<feature type="signal peptide" evidence="1">
    <location>
        <begin position="1"/>
        <end position="23"/>
    </location>
</feature>
<gene>
    <name evidence="2" type="ORF">J2X20_005391</name>
</gene>
<name>A0ABU1YV24_ROSSA</name>
<dbReference type="EMBL" id="JAVDXU010000005">
    <property type="protein sequence ID" value="MDR7272708.1"/>
    <property type="molecule type" value="Genomic_DNA"/>
</dbReference>
<keyword evidence="3" id="KW-1185">Reference proteome</keyword>
<evidence type="ECO:0008006" key="4">
    <source>
        <dbReference type="Google" id="ProtNLM"/>
    </source>
</evidence>
<comment type="caution">
    <text evidence="2">The sequence shown here is derived from an EMBL/GenBank/DDBJ whole genome shotgun (WGS) entry which is preliminary data.</text>
</comment>